<keyword evidence="2" id="KW-0498">Mitosis</keyword>
<evidence type="ECO:0000313" key="5">
    <source>
        <dbReference type="WBParaSite" id="MBELARI_LOCUS15500"/>
    </source>
</evidence>
<protein>
    <submittedName>
        <fullName evidence="5">Anaphase-promoting complex subunit 1</fullName>
    </submittedName>
</protein>
<organism evidence="4 5">
    <name type="scientific">Mesorhabditis belari</name>
    <dbReference type="NCBI Taxonomy" id="2138241"/>
    <lineage>
        <taxon>Eukaryota</taxon>
        <taxon>Metazoa</taxon>
        <taxon>Ecdysozoa</taxon>
        <taxon>Nematoda</taxon>
        <taxon>Chromadorea</taxon>
        <taxon>Rhabditida</taxon>
        <taxon>Rhabditina</taxon>
        <taxon>Rhabditomorpha</taxon>
        <taxon>Rhabditoidea</taxon>
        <taxon>Rhabditidae</taxon>
        <taxon>Mesorhabditinae</taxon>
        <taxon>Mesorhabditis</taxon>
    </lineage>
</organism>
<evidence type="ECO:0000313" key="4">
    <source>
        <dbReference type="Proteomes" id="UP000887575"/>
    </source>
</evidence>
<dbReference type="GO" id="GO:0060090">
    <property type="term" value="F:molecular adaptor activity"/>
    <property type="evidence" value="ECO:0007669"/>
    <property type="project" value="TreeGrafter"/>
</dbReference>
<keyword evidence="3" id="KW-0131">Cell cycle</keyword>
<dbReference type="AlphaFoldDB" id="A0AAF3EN78"/>
<dbReference type="GO" id="GO:0031145">
    <property type="term" value="P:anaphase-promoting complex-dependent catabolic process"/>
    <property type="evidence" value="ECO:0007669"/>
    <property type="project" value="TreeGrafter"/>
</dbReference>
<proteinExistence type="predicted"/>
<dbReference type="WBParaSite" id="MBELARI_LOCUS15500">
    <property type="protein sequence ID" value="MBELARI_LOCUS15500"/>
    <property type="gene ID" value="MBELARI_LOCUS15500"/>
</dbReference>
<reference evidence="5" key="1">
    <citation type="submission" date="2024-02" db="UniProtKB">
        <authorList>
            <consortium name="WormBaseParasite"/>
        </authorList>
    </citation>
    <scope>IDENTIFICATION</scope>
</reference>
<evidence type="ECO:0000256" key="2">
    <source>
        <dbReference type="ARBA" id="ARBA00022776"/>
    </source>
</evidence>
<dbReference type="GO" id="GO:0007091">
    <property type="term" value="P:metaphase/anaphase transition of mitotic cell cycle"/>
    <property type="evidence" value="ECO:0007669"/>
    <property type="project" value="TreeGrafter"/>
</dbReference>
<name>A0AAF3EN78_9BILA</name>
<accession>A0AAF3EN78</accession>
<dbReference type="PANTHER" id="PTHR12827">
    <property type="entry name" value="MEIOTIC CHECKPOINT REGULATOR TSG24 FAMILY MEMBER"/>
    <property type="match status" value="1"/>
</dbReference>
<dbReference type="Proteomes" id="UP000887575">
    <property type="component" value="Unassembled WGS sequence"/>
</dbReference>
<dbReference type="GO" id="GO:0051301">
    <property type="term" value="P:cell division"/>
    <property type="evidence" value="ECO:0007669"/>
    <property type="project" value="UniProtKB-KW"/>
</dbReference>
<dbReference type="PANTHER" id="PTHR12827:SF3">
    <property type="entry name" value="ANAPHASE-PROMOTING COMPLEX SUBUNIT 1"/>
    <property type="match status" value="1"/>
</dbReference>
<sequence>MGPTLLDVNIDNSVQASAILSLGLLFAQRGTTTFINRLLNEMGKGPHPDSEPSCERYAYVLSIGMAIGLAGLGRGNRHIPQVPFVEAKPGLIERLLIMMEGGPKSRAVFNTDVWTESAFSEEAQAAPSQSNYCKEINDRINIHVTATIAFGLLFMKTHNKTVEFLLRLPNTMPELEKIRADVVPVRVIARALVNWNEIEPTKKWIMEQVPEVVRTHANNAIGLRWPNRIFDAREDDCCDRIVDRETVAQAYIHCIAAACFAVALKFASTTLTEMKELFMEFILMLTPDENQTPAHARLVRLAEKGAVAVSRNLLISALGILMAGSGDVDVFRLCYYLRRSDPVANWYKNSYTHCIQAAIHTTLGFLFLGNARYCFGQSDLAIASLVIAFYPLVGHHAGDHRLYLQPFRFLWVLAVERRLIYAIDADNSKMCRVPLRIHLKAGTSSQSRWVIETTPCLLPPLSGIVEIVIGGSQFEQKMLSQGQIAEILEKQNGCIPVHKARKHVLRQAALLDEEAHRIDAGELEGVEVWQWTPSNQGHDSSTLDWQKMKECLDQARVEPGAFDSRGILTGPVIDLYQNSFKNERLIEKRDVRMAKTFLRNECNPSMLAHFMQRLVDVAESEKSAADAHEPSSSSQEVQPFSPEDLIFNWRYV</sequence>
<keyword evidence="4" id="KW-1185">Reference proteome</keyword>
<evidence type="ECO:0000256" key="1">
    <source>
        <dbReference type="ARBA" id="ARBA00022618"/>
    </source>
</evidence>
<dbReference type="GO" id="GO:0070979">
    <property type="term" value="P:protein K11-linked ubiquitination"/>
    <property type="evidence" value="ECO:0007669"/>
    <property type="project" value="TreeGrafter"/>
</dbReference>
<dbReference type="GO" id="GO:0005680">
    <property type="term" value="C:anaphase-promoting complex"/>
    <property type="evidence" value="ECO:0007669"/>
    <property type="project" value="InterPro"/>
</dbReference>
<keyword evidence="1" id="KW-0132">Cell division</keyword>
<evidence type="ECO:0000256" key="3">
    <source>
        <dbReference type="ARBA" id="ARBA00023306"/>
    </source>
</evidence>
<dbReference type="InterPro" id="IPR024990">
    <property type="entry name" value="Apc1"/>
</dbReference>